<protein>
    <recommendedName>
        <fullName evidence="3">Nucleoid-associated protein</fullName>
    </recommendedName>
</protein>
<dbReference type="Gene3D" id="3.30.1310.10">
    <property type="entry name" value="Nucleoid-associated protein YbaB-like domain"/>
    <property type="match status" value="1"/>
</dbReference>
<dbReference type="EMBL" id="LCDA01000002">
    <property type="protein sequence ID" value="KKS43165.1"/>
    <property type="molecule type" value="Genomic_DNA"/>
</dbReference>
<dbReference type="Pfam" id="PF02575">
    <property type="entry name" value="YbaB_DNA_bd"/>
    <property type="match status" value="1"/>
</dbReference>
<dbReference type="AlphaFoldDB" id="A0A0G0Z378"/>
<name>A0A0G0Z378_9BACT</name>
<dbReference type="InterPro" id="IPR036894">
    <property type="entry name" value="YbaB-like_sf"/>
</dbReference>
<dbReference type="InterPro" id="IPR004401">
    <property type="entry name" value="YbaB/EbfC"/>
</dbReference>
<organism evidence="1 2">
    <name type="scientific">Candidatus Collierbacteria bacterium GW2011_GWA2_42_17</name>
    <dbReference type="NCBI Taxonomy" id="1618378"/>
    <lineage>
        <taxon>Bacteria</taxon>
        <taxon>Candidatus Collieribacteriota</taxon>
    </lineage>
</organism>
<comment type="caution">
    <text evidence="1">The sequence shown here is derived from an EMBL/GenBank/DDBJ whole genome shotgun (WGS) entry which is preliminary data.</text>
</comment>
<evidence type="ECO:0000313" key="2">
    <source>
        <dbReference type="Proteomes" id="UP000033854"/>
    </source>
</evidence>
<evidence type="ECO:0000313" key="1">
    <source>
        <dbReference type="EMBL" id="KKS43165.1"/>
    </source>
</evidence>
<dbReference type="SUPFAM" id="SSF82607">
    <property type="entry name" value="YbaB-like"/>
    <property type="match status" value="1"/>
</dbReference>
<gene>
    <name evidence="1" type="ORF">UV06_C0002G0067</name>
</gene>
<accession>A0A0G0Z378</accession>
<dbReference type="GO" id="GO:0003677">
    <property type="term" value="F:DNA binding"/>
    <property type="evidence" value="ECO:0007669"/>
    <property type="project" value="InterPro"/>
</dbReference>
<dbReference type="Proteomes" id="UP000033854">
    <property type="component" value="Unassembled WGS sequence"/>
</dbReference>
<proteinExistence type="predicted"/>
<evidence type="ECO:0008006" key="3">
    <source>
        <dbReference type="Google" id="ProtNLM"/>
    </source>
</evidence>
<sequence length="97" mass="10586">MFNGIKQFGSQGAAIAKLAILQKKIQSHKTEVEEDGVKAIVTGDGKLKELFIDDENMNKAVKVINEAITKAQKYSAEEMKDSMGDLSKVLANMPKGM</sequence>
<reference evidence="1 2" key="1">
    <citation type="journal article" date="2015" name="Nature">
        <title>rRNA introns, odd ribosomes, and small enigmatic genomes across a large radiation of phyla.</title>
        <authorList>
            <person name="Brown C.T."/>
            <person name="Hug L.A."/>
            <person name="Thomas B.C."/>
            <person name="Sharon I."/>
            <person name="Castelle C.J."/>
            <person name="Singh A."/>
            <person name="Wilkins M.J."/>
            <person name="Williams K.H."/>
            <person name="Banfield J.F."/>
        </authorList>
    </citation>
    <scope>NUCLEOTIDE SEQUENCE [LARGE SCALE GENOMIC DNA]</scope>
</reference>